<gene>
    <name evidence="2" type="ORF">BOV88_07745</name>
</gene>
<proteinExistence type="predicted"/>
<evidence type="ECO:0000256" key="1">
    <source>
        <dbReference type="ARBA" id="ARBA00022679"/>
    </source>
</evidence>
<dbReference type="PANTHER" id="PTHR46401:SF2">
    <property type="entry name" value="GLYCOSYLTRANSFERASE WBBK-RELATED"/>
    <property type="match status" value="1"/>
</dbReference>
<accession>A0A1T2CIW2</accession>
<dbReference type="EMBL" id="MPNX01000010">
    <property type="protein sequence ID" value="OOY34817.1"/>
    <property type="molecule type" value="Genomic_DNA"/>
</dbReference>
<dbReference type="GO" id="GO:0016757">
    <property type="term" value="F:glycosyltransferase activity"/>
    <property type="evidence" value="ECO:0007669"/>
    <property type="project" value="TreeGrafter"/>
</dbReference>
<evidence type="ECO:0008006" key="4">
    <source>
        <dbReference type="Google" id="ProtNLM"/>
    </source>
</evidence>
<dbReference type="CDD" id="cd03801">
    <property type="entry name" value="GT4_PimA-like"/>
    <property type="match status" value="1"/>
</dbReference>
<keyword evidence="1" id="KW-0808">Transferase</keyword>
<dbReference type="Pfam" id="PF13692">
    <property type="entry name" value="Glyco_trans_1_4"/>
    <property type="match status" value="1"/>
</dbReference>
<evidence type="ECO:0000313" key="2">
    <source>
        <dbReference type="EMBL" id="OOY34817.1"/>
    </source>
</evidence>
<organism evidence="2 3">
    <name type="scientific">Solemya velum gill symbiont</name>
    <dbReference type="NCBI Taxonomy" id="2340"/>
    <lineage>
        <taxon>Bacteria</taxon>
        <taxon>Pseudomonadati</taxon>
        <taxon>Pseudomonadota</taxon>
        <taxon>Gammaproteobacteria</taxon>
        <taxon>sulfur-oxidizing symbionts</taxon>
    </lineage>
</organism>
<dbReference type="PANTHER" id="PTHR46401">
    <property type="entry name" value="GLYCOSYLTRANSFERASE WBBK-RELATED"/>
    <property type="match status" value="1"/>
</dbReference>
<name>A0A1T2CIW2_SOVGS</name>
<dbReference type="RefSeq" id="WP_078453082.1">
    <property type="nucleotide sequence ID" value="NZ_JRAA01000002.1"/>
</dbReference>
<dbReference type="AlphaFoldDB" id="A0A1T2CIW2"/>
<dbReference type="GeneID" id="86991890"/>
<evidence type="ECO:0000313" key="3">
    <source>
        <dbReference type="Proteomes" id="UP000190962"/>
    </source>
</evidence>
<dbReference type="Gene3D" id="3.40.50.2000">
    <property type="entry name" value="Glycogen Phosphorylase B"/>
    <property type="match status" value="1"/>
</dbReference>
<dbReference type="OrthoDB" id="9062832at2"/>
<sequence>MKRRIKIGFITLFYPPIGGGGEIYLKRMIEALDQFDLSLWTLSPGSETFSQPKDDHYDIEYYGDSPHIDYTTLGHWFEEHYQDIFATILSWVNRSNCDLLILNSPITYFDETRELVDKLREKCPVGSILHDVPGESFSKLMESYDKCEDWEQSLADTHHERIHISKAREFGVFASPFQIGTDFTIYNSAWAREFYDPEGEMKNIIFHPLVKQTDEEPELDLNPVDFTIVNPLPMKGGALFLALANFHFRNDKIRILGGGYNSAMLQLEPYLRPVSSGFYHGKMNGNIEVLDYVSNMSEIYRNTRVLLHPTRIEGYGMTAAEALLENCLVVTTDIPGVIEGVGNAALQMPYFATPQEWADAISDMIKNREEWKTRIAERVRLLKDRQAREVVELERFLAHIVQDS</sequence>
<comment type="caution">
    <text evidence="2">The sequence shown here is derived from an EMBL/GenBank/DDBJ whole genome shotgun (WGS) entry which is preliminary data.</text>
</comment>
<protein>
    <recommendedName>
        <fullName evidence="4">Glycosyltransferase</fullName>
    </recommendedName>
</protein>
<dbReference type="Proteomes" id="UP000190962">
    <property type="component" value="Unassembled WGS sequence"/>
</dbReference>
<reference evidence="2 3" key="1">
    <citation type="submission" date="2016-11" db="EMBL/GenBank/DDBJ databases">
        <title>Mixed transmission modes and dynamic genome evolution in an obligate animal-bacterial symbiosis.</title>
        <authorList>
            <person name="Russell S.L."/>
            <person name="Corbett-Detig R.B."/>
            <person name="Cavanaugh C.M."/>
        </authorList>
    </citation>
    <scope>NUCLEOTIDE SEQUENCE [LARGE SCALE GENOMIC DNA]</scope>
    <source>
        <strain evidence="2">MA-KB16</strain>
    </source>
</reference>
<dbReference type="SUPFAM" id="SSF53756">
    <property type="entry name" value="UDP-Glycosyltransferase/glycogen phosphorylase"/>
    <property type="match status" value="1"/>
</dbReference>